<name>A0ABD1Z496_9MARC</name>
<dbReference type="PANTHER" id="PTHR20922:SF13">
    <property type="entry name" value="DNL-TYPE ZINC FINGER PROTEIN"/>
    <property type="match status" value="1"/>
</dbReference>
<evidence type="ECO:0000256" key="2">
    <source>
        <dbReference type="ARBA" id="ARBA00022771"/>
    </source>
</evidence>
<keyword evidence="3" id="KW-0862">Zinc</keyword>
<dbReference type="EMBL" id="JBHFFA010000002">
    <property type="protein sequence ID" value="KAL2642303.1"/>
    <property type="molecule type" value="Genomic_DNA"/>
</dbReference>
<protein>
    <recommendedName>
        <fullName evidence="6">DNL-type domain-containing protein</fullName>
    </recommendedName>
</protein>
<gene>
    <name evidence="7" type="ORF">R1flu_009890</name>
</gene>
<evidence type="ECO:0000256" key="5">
    <source>
        <dbReference type="SAM" id="MobiDB-lite"/>
    </source>
</evidence>
<feature type="compositionally biased region" description="Low complexity" evidence="5">
    <location>
        <begin position="88"/>
        <end position="112"/>
    </location>
</feature>
<reference evidence="7 8" key="1">
    <citation type="submission" date="2024-09" db="EMBL/GenBank/DDBJ databases">
        <title>Chromosome-scale assembly of Riccia fluitans.</title>
        <authorList>
            <person name="Paukszto L."/>
            <person name="Sawicki J."/>
            <person name="Karawczyk K."/>
            <person name="Piernik-Szablinska J."/>
            <person name="Szczecinska M."/>
            <person name="Mazdziarz M."/>
        </authorList>
    </citation>
    <scope>NUCLEOTIDE SEQUENCE [LARGE SCALE GENOMIC DNA]</scope>
    <source>
        <strain evidence="7">Rf_01</strain>
        <tissue evidence="7">Aerial parts of the thallus</tissue>
    </source>
</reference>
<dbReference type="InterPro" id="IPR007853">
    <property type="entry name" value="Znf_DNL-typ"/>
</dbReference>
<proteinExistence type="predicted"/>
<dbReference type="Proteomes" id="UP001605036">
    <property type="component" value="Unassembled WGS sequence"/>
</dbReference>
<evidence type="ECO:0000256" key="3">
    <source>
        <dbReference type="ARBA" id="ARBA00022833"/>
    </source>
</evidence>
<evidence type="ECO:0000256" key="4">
    <source>
        <dbReference type="PROSITE-ProRule" id="PRU00834"/>
    </source>
</evidence>
<dbReference type="PANTHER" id="PTHR20922">
    <property type="entry name" value="DNL-TYPE ZINC FINGER PROTEIN"/>
    <property type="match status" value="1"/>
</dbReference>
<dbReference type="PROSITE" id="PS51501">
    <property type="entry name" value="ZF_DNL"/>
    <property type="match status" value="1"/>
</dbReference>
<organism evidence="7 8">
    <name type="scientific">Riccia fluitans</name>
    <dbReference type="NCBI Taxonomy" id="41844"/>
    <lineage>
        <taxon>Eukaryota</taxon>
        <taxon>Viridiplantae</taxon>
        <taxon>Streptophyta</taxon>
        <taxon>Embryophyta</taxon>
        <taxon>Marchantiophyta</taxon>
        <taxon>Marchantiopsida</taxon>
        <taxon>Marchantiidae</taxon>
        <taxon>Marchantiales</taxon>
        <taxon>Ricciaceae</taxon>
        <taxon>Riccia</taxon>
    </lineage>
</organism>
<accession>A0ABD1Z496</accession>
<keyword evidence="1" id="KW-0479">Metal-binding</keyword>
<comment type="caution">
    <text evidence="7">The sequence shown here is derived from an EMBL/GenBank/DDBJ whole genome shotgun (WGS) entry which is preliminary data.</text>
</comment>
<dbReference type="GO" id="GO:0008270">
    <property type="term" value="F:zinc ion binding"/>
    <property type="evidence" value="ECO:0007669"/>
    <property type="project" value="UniProtKB-KW"/>
</dbReference>
<dbReference type="Pfam" id="PF05180">
    <property type="entry name" value="zf-DNL"/>
    <property type="match status" value="1"/>
</dbReference>
<evidence type="ECO:0000256" key="1">
    <source>
        <dbReference type="ARBA" id="ARBA00022723"/>
    </source>
</evidence>
<evidence type="ECO:0000259" key="6">
    <source>
        <dbReference type="PROSITE" id="PS51501"/>
    </source>
</evidence>
<feature type="region of interest" description="Disordered" evidence="5">
    <location>
        <begin position="86"/>
        <end position="115"/>
    </location>
</feature>
<dbReference type="InterPro" id="IPR024158">
    <property type="entry name" value="Mt_import_TIM15"/>
</dbReference>
<keyword evidence="8" id="KW-1185">Reference proteome</keyword>
<evidence type="ECO:0000313" key="7">
    <source>
        <dbReference type="EMBL" id="KAL2642303.1"/>
    </source>
</evidence>
<dbReference type="AlphaFoldDB" id="A0ABD1Z496"/>
<feature type="domain" description="DNL-type" evidence="6">
    <location>
        <begin position="127"/>
        <end position="221"/>
    </location>
</feature>
<keyword evidence="2 4" id="KW-0863">Zinc-finger</keyword>
<evidence type="ECO:0000313" key="8">
    <source>
        <dbReference type="Proteomes" id="UP001605036"/>
    </source>
</evidence>
<sequence>MTYRYAWQRLCLARLPRLNRGLSQVAGKSPNCFPSRNHFTSGSALCPYGELDAACHNFCQRPYRHEQSRSFSRGFRSELEETIEPLDAASTSSTEAISSPASPAPSDSNRSSETSVNISVESAYVSSPRHDLAMLFTCTVCETRSAKTMSRASYETGVVIVRCPGCKNLHLIADRYGWFGEKGGVEDFLAEKGIDVRTGSDASYEFTMDDLAGWSRQEKPEKV</sequence>